<dbReference type="Proteomes" id="UP001642487">
    <property type="component" value="Chromosome 3"/>
</dbReference>
<organism evidence="10 11">
    <name type="scientific">Citrullus colocynthis</name>
    <name type="common">colocynth</name>
    <dbReference type="NCBI Taxonomy" id="252529"/>
    <lineage>
        <taxon>Eukaryota</taxon>
        <taxon>Viridiplantae</taxon>
        <taxon>Streptophyta</taxon>
        <taxon>Embryophyta</taxon>
        <taxon>Tracheophyta</taxon>
        <taxon>Spermatophyta</taxon>
        <taxon>Magnoliopsida</taxon>
        <taxon>eudicotyledons</taxon>
        <taxon>Gunneridae</taxon>
        <taxon>Pentapetalae</taxon>
        <taxon>rosids</taxon>
        <taxon>fabids</taxon>
        <taxon>Cucurbitales</taxon>
        <taxon>Cucurbitaceae</taxon>
        <taxon>Benincaseae</taxon>
        <taxon>Citrullus</taxon>
    </lineage>
</organism>
<keyword evidence="6" id="KW-0779">Telomere</keyword>
<feature type="chain" id="PRO_5046336194" description="CST complex subunit CTC1" evidence="9">
    <location>
        <begin position="21"/>
        <end position="1438"/>
    </location>
</feature>
<sequence length="1438" mass="161098">MKVWEHASLSFNLLLSPALPFVFSRYLPSLSSSPAFSCRECTEGRGTAFAMENAKVLTISELIQRGLPLTGTSNLHQSSSCNTFPTELFQSNPRPVPSTSTSPAESNPNPKVLTSLKYPAIIIGTLNLPTDAPGQSVLRPSFRCPSNNCFQFTDGSGSICCDILDIDIRVIGKEIRVLSWNFIPLRSAGGFLEIIKWDFLSPSRVLPPCPDVDPVLLDIGTFSTSDENLKVRHCLCGVLESVGPVTIVPCTLGQRNLQSNGESDSSTGSKNLRGFMVQIMICECRSCASKQPTSLPDNSVRELNTHSYVKPTIVYLCGSASSWHPVLTKFVGLGFITFWGLKKKLVSIGKAESCLMYVSSEKSSLHLSRLSRTRLPCKKSVIKGNGECGSYTGIIKGVYMQGMLLELENEVWVLLTDHFLSPPHSLRVGAIISVRNAHFVNPRFPWSKLLILGTCVKTSLFVQLFSPLETKCHVLSLSRSMLGKFIYTLPSSARLWVLLLISSFRKMFAGVLSEKEILGSKHNEGLVQMYAKSHLPLSIYRHQHGSMMKLYEHDSCGCGSEPCNINLETVVPVSVLIFYCNFMCMRTIRLKNERDIMYKYNQLFDHFRLHHGGRSSHQITRKVYRSEDIGFVLVGSLKISTYSGRLQLVDATGGIDVMVPDLPSTWNVNGIYEVTKYIVVFEGIPQMEKYLTNQSFSCRSFFQSISLERDLTIAIYVYFQFRNATCKNFPSYSCVDNGSDVEIFESGTYNLLEVTHKFPMLRKFQGKHLAPNTSSLFVEAVLHPWTLFLTERDQKFSTDTLMKQRREDAGTANYQKYVDKRFKIDDPSGRVEGSDIACDFDESSSRFNGYCTCYKVSNEEKKCCNLSHQRISCVATVRSSDHGSQYMLGFLYDTRTGPSSGGDSRLSAQKILLEIQPESLVKYQFLRIGNYYITKRNKDHSLFNIGEHNCVNSQKFLITSSTHLWSISFTFGDDVLHSTELDNSQFNDFSVCDSGVISRDQIDLHSGSLSDMYLHLPDNAKDILVFDLGKQEENSNKLVLRPEEIGKTSSFYRDVTSSDMQASAFHGSDCLFPEGNLSSVKGHVVAVHDHQSCIDSDLKCQSSKEGSQCRFFVAAKSTCIHLLMGDQIVKIFGCLKNYALPVGFGPGVTATFHRVLELGDLRRLMMFTPLSFIDINSFRVLDYSFTEKYPDTVSYSDTISLQLFSELIHSNCKLTKFRCRVVAVNFLVLEKNIDHVDMQVEMSQRQPLVKIPLAGFMLDDGSSRCNCWAIGERAAALLRLHVPLPHLAFKNIDWTLKWTGMTQNTRATASYHLGKVLKNHGRIIVRSCGPTLNSYQDLDISLGSDDSLSSADESLLKFILANSCLGAIWTLIGSQLDSDAVRNLLKEYIMEPGLMESNNIWVTDVYCTNALNEARNAILELENSWTFVCNQNSRFSNT</sequence>
<protein>
    <recommendedName>
        <fullName evidence="4">CST complex subunit CTC1</fullName>
    </recommendedName>
</protein>
<evidence type="ECO:0000256" key="1">
    <source>
        <dbReference type="ARBA" id="ARBA00004123"/>
    </source>
</evidence>
<dbReference type="Pfam" id="PF15491">
    <property type="entry name" value="CTC1_2"/>
    <property type="match status" value="1"/>
</dbReference>
<dbReference type="InterPro" id="IPR028262">
    <property type="entry name" value="CTC1_plant"/>
</dbReference>
<keyword evidence="9" id="KW-0732">Signal</keyword>
<dbReference type="InterPro" id="IPR042617">
    <property type="entry name" value="CTC1-like"/>
</dbReference>
<feature type="signal peptide" evidence="9">
    <location>
        <begin position="1"/>
        <end position="20"/>
    </location>
</feature>
<proteinExistence type="inferred from homology"/>
<keyword evidence="7" id="KW-0238">DNA-binding</keyword>
<reference evidence="10 11" key="1">
    <citation type="submission" date="2024-03" db="EMBL/GenBank/DDBJ databases">
        <authorList>
            <person name="Gkanogiannis A."/>
            <person name="Becerra Lopez-Lavalle L."/>
        </authorList>
    </citation>
    <scope>NUCLEOTIDE SEQUENCE [LARGE SCALE GENOMIC DNA]</scope>
</reference>
<keyword evidence="5" id="KW-0158">Chromosome</keyword>
<evidence type="ECO:0000313" key="10">
    <source>
        <dbReference type="EMBL" id="CAK9317189.1"/>
    </source>
</evidence>
<evidence type="ECO:0000313" key="11">
    <source>
        <dbReference type="Proteomes" id="UP001642487"/>
    </source>
</evidence>
<dbReference type="EMBL" id="OZ021737">
    <property type="protein sequence ID" value="CAK9317189.1"/>
    <property type="molecule type" value="Genomic_DNA"/>
</dbReference>
<gene>
    <name evidence="10" type="ORF">CITCOLO1_LOCUS9088</name>
</gene>
<evidence type="ECO:0000256" key="8">
    <source>
        <dbReference type="ARBA" id="ARBA00023242"/>
    </source>
</evidence>
<evidence type="ECO:0000256" key="2">
    <source>
        <dbReference type="ARBA" id="ARBA00004574"/>
    </source>
</evidence>
<keyword evidence="11" id="KW-1185">Reference proteome</keyword>
<comment type="similarity">
    <text evidence="3">Belongs to the CTC1 family.</text>
</comment>
<dbReference type="PANTHER" id="PTHR14865">
    <property type="entry name" value="CST COMPLEX SUBUNIT CTC1"/>
    <property type="match status" value="1"/>
</dbReference>
<dbReference type="PANTHER" id="PTHR14865:SF2">
    <property type="entry name" value="CST COMPLEX SUBUNIT CTC1"/>
    <property type="match status" value="1"/>
</dbReference>
<comment type="subcellular location">
    <subcellularLocation>
        <location evidence="2">Chromosome</location>
        <location evidence="2">Telomere</location>
    </subcellularLocation>
    <subcellularLocation>
        <location evidence="1">Nucleus</location>
    </subcellularLocation>
</comment>
<evidence type="ECO:0000256" key="7">
    <source>
        <dbReference type="ARBA" id="ARBA00023125"/>
    </source>
</evidence>
<accession>A0ABP0Y9U8</accession>
<evidence type="ECO:0000256" key="4">
    <source>
        <dbReference type="ARBA" id="ARBA00016175"/>
    </source>
</evidence>
<name>A0ABP0Y9U8_9ROSI</name>
<evidence type="ECO:0000256" key="9">
    <source>
        <dbReference type="SAM" id="SignalP"/>
    </source>
</evidence>
<evidence type="ECO:0000256" key="6">
    <source>
        <dbReference type="ARBA" id="ARBA00022895"/>
    </source>
</evidence>
<evidence type="ECO:0000256" key="5">
    <source>
        <dbReference type="ARBA" id="ARBA00022454"/>
    </source>
</evidence>
<evidence type="ECO:0000256" key="3">
    <source>
        <dbReference type="ARBA" id="ARBA00006332"/>
    </source>
</evidence>
<keyword evidence="8" id="KW-0539">Nucleus</keyword>